<dbReference type="CDD" id="cd07377">
    <property type="entry name" value="WHTH_GntR"/>
    <property type="match status" value="1"/>
</dbReference>
<keyword evidence="2 5" id="KW-0238">DNA-binding</keyword>
<dbReference type="InterPro" id="IPR008920">
    <property type="entry name" value="TF_FadR/GntR_C"/>
</dbReference>
<dbReference type="Gene3D" id="1.20.120.530">
    <property type="entry name" value="GntR ligand-binding domain-like"/>
    <property type="match status" value="1"/>
</dbReference>
<keyword evidence="3" id="KW-0804">Transcription</keyword>
<dbReference type="InterPro" id="IPR036388">
    <property type="entry name" value="WH-like_DNA-bd_sf"/>
</dbReference>
<proteinExistence type="predicted"/>
<evidence type="ECO:0000256" key="1">
    <source>
        <dbReference type="ARBA" id="ARBA00023015"/>
    </source>
</evidence>
<dbReference type="SMART" id="SM00895">
    <property type="entry name" value="FCD"/>
    <property type="match status" value="1"/>
</dbReference>
<keyword evidence="6" id="KW-1185">Reference proteome</keyword>
<dbReference type="Gene3D" id="1.10.10.10">
    <property type="entry name" value="Winged helix-like DNA-binding domain superfamily/Winged helix DNA-binding domain"/>
    <property type="match status" value="1"/>
</dbReference>
<dbReference type="RefSeq" id="WP_309797032.1">
    <property type="nucleotide sequence ID" value="NZ_BAAAHY010000001.1"/>
</dbReference>
<dbReference type="Proteomes" id="UP001185069">
    <property type="component" value="Unassembled WGS sequence"/>
</dbReference>
<dbReference type="SUPFAM" id="SSF46785">
    <property type="entry name" value="Winged helix' DNA-binding domain"/>
    <property type="match status" value="1"/>
</dbReference>
<evidence type="ECO:0000256" key="2">
    <source>
        <dbReference type="ARBA" id="ARBA00023125"/>
    </source>
</evidence>
<evidence type="ECO:0000313" key="5">
    <source>
        <dbReference type="EMBL" id="MDR6269025.1"/>
    </source>
</evidence>
<feature type="domain" description="HTH gntR-type" evidence="4">
    <location>
        <begin position="21"/>
        <end position="88"/>
    </location>
</feature>
<dbReference type="PROSITE" id="PS50949">
    <property type="entry name" value="HTH_GNTR"/>
    <property type="match status" value="1"/>
</dbReference>
<dbReference type="InterPro" id="IPR011711">
    <property type="entry name" value="GntR_C"/>
</dbReference>
<dbReference type="EMBL" id="JAVDQF010000001">
    <property type="protein sequence ID" value="MDR6269025.1"/>
    <property type="molecule type" value="Genomic_DNA"/>
</dbReference>
<dbReference type="Pfam" id="PF07729">
    <property type="entry name" value="FCD"/>
    <property type="match status" value="1"/>
</dbReference>
<reference evidence="5 6" key="1">
    <citation type="submission" date="2023-07" db="EMBL/GenBank/DDBJ databases">
        <title>Sequencing the genomes of 1000 actinobacteria strains.</title>
        <authorList>
            <person name="Klenk H.-P."/>
        </authorList>
    </citation>
    <scope>NUCLEOTIDE SEQUENCE [LARGE SCALE GENOMIC DNA]</scope>
    <source>
        <strain evidence="5 6">DSM 14555</strain>
    </source>
</reference>
<organism evidence="5 6">
    <name type="scientific">Arthrobacter russicus</name>
    <dbReference type="NCBI Taxonomy" id="172040"/>
    <lineage>
        <taxon>Bacteria</taxon>
        <taxon>Bacillati</taxon>
        <taxon>Actinomycetota</taxon>
        <taxon>Actinomycetes</taxon>
        <taxon>Micrococcales</taxon>
        <taxon>Micrococcaceae</taxon>
        <taxon>Arthrobacter</taxon>
    </lineage>
</organism>
<accession>A0ABU1J9C7</accession>
<protein>
    <submittedName>
        <fullName evidence="5">DNA-binding GntR family transcriptional regulator</fullName>
    </submittedName>
</protein>
<keyword evidence="1" id="KW-0805">Transcription regulation</keyword>
<evidence type="ECO:0000313" key="6">
    <source>
        <dbReference type="Proteomes" id="UP001185069"/>
    </source>
</evidence>
<evidence type="ECO:0000256" key="3">
    <source>
        <dbReference type="ARBA" id="ARBA00023163"/>
    </source>
</evidence>
<dbReference type="InterPro" id="IPR036390">
    <property type="entry name" value="WH_DNA-bd_sf"/>
</dbReference>
<sequence>MSKNRSGASGRSAAASASAPVSRVVEVTQGLRELIIDGTLLPGAPLREAELAEQFGVSRNTLREVFRSLGQEGVLTQIPNSGARVAIPSITSIIDIFRVRRIIEGQALLQSFPKHPAIAGMGRAVEQAERARAKQDWRGVGTANVAFHSAIIALTDSARLARIFDSLSAELRLAFGLVDDPEYLHAPFLDRNREILELVEAGDAPAAALALDGYLMRAERLLLAAYERLG</sequence>
<dbReference type="PRINTS" id="PR00035">
    <property type="entry name" value="HTHGNTR"/>
</dbReference>
<comment type="caution">
    <text evidence="5">The sequence shown here is derived from an EMBL/GenBank/DDBJ whole genome shotgun (WGS) entry which is preliminary data.</text>
</comment>
<gene>
    <name evidence="5" type="ORF">JOE69_001263</name>
</gene>
<dbReference type="PANTHER" id="PTHR43537">
    <property type="entry name" value="TRANSCRIPTIONAL REGULATOR, GNTR FAMILY"/>
    <property type="match status" value="1"/>
</dbReference>
<dbReference type="GO" id="GO:0003677">
    <property type="term" value="F:DNA binding"/>
    <property type="evidence" value="ECO:0007669"/>
    <property type="project" value="UniProtKB-KW"/>
</dbReference>
<dbReference type="Pfam" id="PF00392">
    <property type="entry name" value="GntR"/>
    <property type="match status" value="1"/>
</dbReference>
<name>A0ABU1J9C7_9MICC</name>
<dbReference type="SUPFAM" id="SSF48008">
    <property type="entry name" value="GntR ligand-binding domain-like"/>
    <property type="match status" value="1"/>
</dbReference>
<dbReference type="PANTHER" id="PTHR43537:SF45">
    <property type="entry name" value="GNTR FAMILY REGULATORY PROTEIN"/>
    <property type="match status" value="1"/>
</dbReference>
<dbReference type="InterPro" id="IPR000524">
    <property type="entry name" value="Tscrpt_reg_HTH_GntR"/>
</dbReference>
<dbReference type="SMART" id="SM00345">
    <property type="entry name" value="HTH_GNTR"/>
    <property type="match status" value="1"/>
</dbReference>
<evidence type="ECO:0000259" key="4">
    <source>
        <dbReference type="PROSITE" id="PS50949"/>
    </source>
</evidence>